<reference evidence="2 3" key="1">
    <citation type="submission" date="2018-08" db="EMBL/GenBank/DDBJ databases">
        <title>Bacillus jemisoniae sp. nov., Bacillus chryseoplanitiae sp. nov., Bacillus resnikiae sp. nov., and Bacillus frankliniae sp. nov., isolated from Viking spacecraft and associated surfaces.</title>
        <authorList>
            <person name="Seuylemezian A."/>
            <person name="Vaishampayan P."/>
        </authorList>
    </citation>
    <scope>NUCLEOTIDE SEQUENCE [LARGE SCALE GENOMIC DNA]</scope>
    <source>
        <strain evidence="2 3">MA001</strain>
    </source>
</reference>
<evidence type="ECO:0000313" key="3">
    <source>
        <dbReference type="Proteomes" id="UP000266016"/>
    </source>
</evidence>
<organism evidence="2 3">
    <name type="scientific">Peribacillus asahii</name>
    <dbReference type="NCBI Taxonomy" id="228899"/>
    <lineage>
        <taxon>Bacteria</taxon>
        <taxon>Bacillati</taxon>
        <taxon>Bacillota</taxon>
        <taxon>Bacilli</taxon>
        <taxon>Bacillales</taxon>
        <taxon>Bacillaceae</taxon>
        <taxon>Peribacillus</taxon>
    </lineage>
</organism>
<evidence type="ECO:0000259" key="1">
    <source>
        <dbReference type="Pfam" id="PF12146"/>
    </source>
</evidence>
<protein>
    <submittedName>
        <fullName evidence="2">Alpha/beta hydrolase</fullName>
    </submittedName>
</protein>
<dbReference type="InterPro" id="IPR000073">
    <property type="entry name" value="AB_hydrolase_1"/>
</dbReference>
<dbReference type="PANTHER" id="PTHR11614">
    <property type="entry name" value="PHOSPHOLIPASE-RELATED"/>
    <property type="match status" value="1"/>
</dbReference>
<accession>A0A398BHE9</accession>
<dbReference type="InterPro" id="IPR022742">
    <property type="entry name" value="Hydrolase_4"/>
</dbReference>
<sequence>MNFSLKVGVKGFVMSKIHHSIKSIINSNIPFMIGRFKQNSPIDIYLKYYGLEIGAIDYRYGFVNCCEEKIFVQSFKPTNPRAIVLVLHGYLDHTGSMSNLINFLVKNNYHVISYDLQGHGLSSGKRAFIESFDQYADVFMEVCETYIKPYAALPKYLIAHSTGAAISVEYLRRASSTFHHVILLAPLIRSYAWNLSKIGLNIMSPFVKELRRVFKVNSSNSEYLRFVRSDPLQHNKISIKWIKALSAWDKKIINYPKLEDSLLVIQGDRDKTVDWKYNLNFIRHKFPKSQIRIIKHGNHQLINENNRLVVSVLDCISEQFQQIDHVQS</sequence>
<feature type="domain" description="Serine aminopeptidase S33" evidence="1">
    <location>
        <begin position="79"/>
        <end position="305"/>
    </location>
</feature>
<dbReference type="Gene3D" id="3.40.50.1820">
    <property type="entry name" value="alpha/beta hydrolase"/>
    <property type="match status" value="1"/>
</dbReference>
<keyword evidence="3" id="KW-1185">Reference proteome</keyword>
<dbReference type="EMBL" id="QWVS01000013">
    <property type="protein sequence ID" value="RID86956.1"/>
    <property type="molecule type" value="Genomic_DNA"/>
</dbReference>
<dbReference type="GO" id="GO:0016787">
    <property type="term" value="F:hydrolase activity"/>
    <property type="evidence" value="ECO:0007669"/>
    <property type="project" value="UniProtKB-KW"/>
</dbReference>
<dbReference type="InterPro" id="IPR051044">
    <property type="entry name" value="MAG_DAG_Lipase"/>
</dbReference>
<dbReference type="Proteomes" id="UP000266016">
    <property type="component" value="Unassembled WGS sequence"/>
</dbReference>
<dbReference type="AlphaFoldDB" id="A0A398BHE9"/>
<dbReference type="InterPro" id="IPR029058">
    <property type="entry name" value="AB_hydrolase_fold"/>
</dbReference>
<dbReference type="SUPFAM" id="SSF53474">
    <property type="entry name" value="alpha/beta-Hydrolases"/>
    <property type="match status" value="1"/>
</dbReference>
<dbReference type="Pfam" id="PF12146">
    <property type="entry name" value="Hydrolase_4"/>
    <property type="match status" value="1"/>
</dbReference>
<gene>
    <name evidence="2" type="ORF">D1953_06460</name>
</gene>
<keyword evidence="2" id="KW-0378">Hydrolase</keyword>
<dbReference type="PRINTS" id="PR00111">
    <property type="entry name" value="ABHYDROLASE"/>
</dbReference>
<proteinExistence type="predicted"/>
<name>A0A398BHE9_9BACI</name>
<comment type="caution">
    <text evidence="2">The sequence shown here is derived from an EMBL/GenBank/DDBJ whole genome shotgun (WGS) entry which is preliminary data.</text>
</comment>
<evidence type="ECO:0000313" key="2">
    <source>
        <dbReference type="EMBL" id="RID86956.1"/>
    </source>
</evidence>